<gene>
    <name evidence="2" type="ORF">OPV22_007459</name>
</gene>
<evidence type="ECO:0000313" key="3">
    <source>
        <dbReference type="Proteomes" id="UP001222027"/>
    </source>
</evidence>
<reference evidence="2 3" key="1">
    <citation type="submission" date="2022-12" db="EMBL/GenBank/DDBJ databases">
        <title>Chromosome-scale assembly of the Ensete ventricosum genome.</title>
        <authorList>
            <person name="Dussert Y."/>
            <person name="Stocks J."/>
            <person name="Wendawek A."/>
            <person name="Woldeyes F."/>
            <person name="Nichols R.A."/>
            <person name="Borrell J.S."/>
        </authorList>
    </citation>
    <scope>NUCLEOTIDE SEQUENCE [LARGE SCALE GENOMIC DNA]</scope>
    <source>
        <strain evidence="3">cv. Maze</strain>
        <tissue evidence="2">Seeds</tissue>
    </source>
</reference>
<dbReference type="Proteomes" id="UP001222027">
    <property type="component" value="Unassembled WGS sequence"/>
</dbReference>
<sequence length="79" mass="8899">MCFRCASSRFRGSSIIRRIRFSANSITNFILSFLILSSLTLPLPATDVDGDRVFFSFQPSAIVMPGERFDSSYIREGEP</sequence>
<proteinExistence type="predicted"/>
<keyword evidence="1" id="KW-1133">Transmembrane helix</keyword>
<accession>A0AAV8RRR9</accession>
<feature type="transmembrane region" description="Helical" evidence="1">
    <location>
        <begin position="21"/>
        <end position="41"/>
    </location>
</feature>
<keyword evidence="1" id="KW-0812">Transmembrane</keyword>
<keyword evidence="1" id="KW-0472">Membrane</keyword>
<dbReference type="AlphaFoldDB" id="A0AAV8RRR9"/>
<evidence type="ECO:0000313" key="2">
    <source>
        <dbReference type="EMBL" id="KAJ8506573.1"/>
    </source>
</evidence>
<dbReference type="EMBL" id="JAQQAF010000002">
    <property type="protein sequence ID" value="KAJ8506573.1"/>
    <property type="molecule type" value="Genomic_DNA"/>
</dbReference>
<keyword evidence="3" id="KW-1185">Reference proteome</keyword>
<organism evidence="2 3">
    <name type="scientific">Ensete ventricosum</name>
    <name type="common">Abyssinian banana</name>
    <name type="synonym">Musa ensete</name>
    <dbReference type="NCBI Taxonomy" id="4639"/>
    <lineage>
        <taxon>Eukaryota</taxon>
        <taxon>Viridiplantae</taxon>
        <taxon>Streptophyta</taxon>
        <taxon>Embryophyta</taxon>
        <taxon>Tracheophyta</taxon>
        <taxon>Spermatophyta</taxon>
        <taxon>Magnoliopsida</taxon>
        <taxon>Liliopsida</taxon>
        <taxon>Zingiberales</taxon>
        <taxon>Musaceae</taxon>
        <taxon>Ensete</taxon>
    </lineage>
</organism>
<comment type="caution">
    <text evidence="2">The sequence shown here is derived from an EMBL/GenBank/DDBJ whole genome shotgun (WGS) entry which is preliminary data.</text>
</comment>
<protein>
    <submittedName>
        <fullName evidence="2">Uncharacterized protein</fullName>
    </submittedName>
</protein>
<name>A0AAV8RRR9_ENSVE</name>
<evidence type="ECO:0000256" key="1">
    <source>
        <dbReference type="SAM" id="Phobius"/>
    </source>
</evidence>